<keyword evidence="13 16" id="KW-1035">Host cytoplasm</keyword>
<sequence length="138" mass="16188">MSLPRTLQSLRDDFGLDYTTFYIACVLCGGKLGTLDLMNFEKGRFFLIWQYGLPWACCKFCIRWWAAKDRVANYQYSAPVATVEAETKQTLAELHVRCIGCLTELTYLDKLRIERLGACLHLCRNKWRGWCSRCQRQW</sequence>
<dbReference type="KEGG" id="vg:37618284"/>
<feature type="zinc finger region" evidence="16">
    <location>
        <begin position="98"/>
        <end position="134"/>
    </location>
</feature>
<dbReference type="GO" id="GO:0006351">
    <property type="term" value="P:DNA-templated transcription"/>
    <property type="evidence" value="ECO:0007669"/>
    <property type="project" value="UniProtKB-UniRule"/>
</dbReference>
<organism evidence="18 19">
    <name type="scientific">Trichechus manatus latirostris papillomavirus 3</name>
    <dbReference type="NCBI Taxonomy" id="2848316"/>
    <lineage>
        <taxon>Viruses</taxon>
        <taxon>Monodnaviria</taxon>
        <taxon>Shotokuvirae</taxon>
        <taxon>Cossaviricota</taxon>
        <taxon>Papovaviricetes</taxon>
        <taxon>Zurhausenvirales</taxon>
        <taxon>Papillomaviridae</taxon>
        <taxon>Firstpapillomavirinae</taxon>
        <taxon>Rhopapillomavirus</taxon>
        <taxon>Rhopapillomavirus 2</taxon>
    </lineage>
</organism>
<keyword evidence="10 16" id="KW-0238">DNA-binding</keyword>
<evidence type="ECO:0000256" key="13">
    <source>
        <dbReference type="ARBA" id="ARBA00023200"/>
    </source>
</evidence>
<feature type="zinc finger region" evidence="16">
    <location>
        <begin position="25"/>
        <end position="61"/>
    </location>
</feature>
<dbReference type="InterPro" id="IPR001334">
    <property type="entry name" value="E6"/>
</dbReference>
<comment type="caution">
    <text evidence="16">Lacks conserved residue(s) required for the propagation of feature annotation.</text>
</comment>
<evidence type="ECO:0000256" key="8">
    <source>
        <dbReference type="ARBA" id="ARBA00022833"/>
    </source>
</evidence>
<evidence type="ECO:0000256" key="11">
    <source>
        <dbReference type="ARBA" id="ARBA00023159"/>
    </source>
</evidence>
<evidence type="ECO:0000256" key="4">
    <source>
        <dbReference type="ARBA" id="ARBA00022581"/>
    </source>
</evidence>
<keyword evidence="8 16" id="KW-0862">Zinc</keyword>
<reference evidence="18 19" key="1">
    <citation type="submission" date="2014-11" db="EMBL/GenBank/DDBJ databases">
        <title>Molecular Characterization of Two Novel Mucosotropic Papillomaviruses of a Florida Manatee (Trichechus manatus latirostris).</title>
        <authorList>
            <person name="Zahin M."/>
            <person name="Ghim S.-J."/>
            <person name="Khanal S."/>
            <person name="Bossart G.D."/>
            <person name="Jenson A.B."/>
            <person name="Joh J."/>
        </authorList>
    </citation>
    <scope>NUCLEOTIDE SEQUENCE [LARGE SCALE GENOMIC DNA]</scope>
    <source>
        <strain evidence="18">TmPV-3</strain>
    </source>
</reference>
<evidence type="ECO:0000256" key="2">
    <source>
        <dbReference type="ARBA" id="ARBA00022518"/>
    </source>
</evidence>
<evidence type="ECO:0000256" key="10">
    <source>
        <dbReference type="ARBA" id="ARBA00023125"/>
    </source>
</evidence>
<gene>
    <name evidence="16 18" type="primary">E6</name>
</gene>
<keyword evidence="15 16" id="KW-1119">Modulation of host cell apoptosis by virus</keyword>
<dbReference type="GO" id="GO:0030430">
    <property type="term" value="C:host cell cytoplasm"/>
    <property type="evidence" value="ECO:0007669"/>
    <property type="project" value="UniProtKB-SubCell"/>
</dbReference>
<comment type="similarity">
    <text evidence="1 16 17">Belongs to the papillomaviridae E6 protein family.</text>
</comment>
<evidence type="ECO:0000256" key="17">
    <source>
        <dbReference type="RuleBase" id="RU363123"/>
    </source>
</evidence>
<dbReference type="Proteomes" id="UP000174148">
    <property type="component" value="Segment"/>
</dbReference>
<keyword evidence="12 16" id="KW-0804">Transcription</keyword>
<evidence type="ECO:0000256" key="15">
    <source>
        <dbReference type="ARBA" id="ARBA00023323"/>
    </source>
</evidence>
<proteinExistence type="inferred from homology"/>
<dbReference type="HAMAP" id="MF_04006">
    <property type="entry name" value="HPV_E6"/>
    <property type="match status" value="1"/>
</dbReference>
<dbReference type="GO" id="GO:0052150">
    <property type="term" value="P:symbiont-mediated perturbation of host apoptosis"/>
    <property type="evidence" value="ECO:0007669"/>
    <property type="project" value="UniProtKB-KW"/>
</dbReference>
<dbReference type="GO" id="GO:0052170">
    <property type="term" value="P:symbiont-mediated suppression of host innate immune response"/>
    <property type="evidence" value="ECO:0007669"/>
    <property type="project" value="UniProtKB-KW"/>
</dbReference>
<keyword evidence="9 16" id="KW-0805">Transcription regulation</keyword>
<accession>A0A0F6RAR4</accession>
<dbReference type="EMBL" id="KP205502">
    <property type="protein sequence ID" value="AKE50896.1"/>
    <property type="molecule type" value="Genomic_DNA"/>
</dbReference>
<evidence type="ECO:0000313" key="19">
    <source>
        <dbReference type="Proteomes" id="UP000174148"/>
    </source>
</evidence>
<keyword evidence="3 16" id="KW-1048">Host nucleus</keyword>
<dbReference type="GeneID" id="37618284"/>
<evidence type="ECO:0000313" key="18">
    <source>
        <dbReference type="EMBL" id="AKE50896.1"/>
    </source>
</evidence>
<evidence type="ECO:0000256" key="1">
    <source>
        <dbReference type="ARBA" id="ARBA00006346"/>
    </source>
</evidence>
<evidence type="ECO:0000256" key="3">
    <source>
        <dbReference type="ARBA" id="ARBA00022562"/>
    </source>
</evidence>
<evidence type="ECO:0000256" key="12">
    <source>
        <dbReference type="ARBA" id="ARBA00023163"/>
    </source>
</evidence>
<dbReference type="OrthoDB" id="27353at10239"/>
<dbReference type="Pfam" id="PF00518">
    <property type="entry name" value="E6"/>
    <property type="match status" value="1"/>
</dbReference>
<dbReference type="GO" id="GO:0008270">
    <property type="term" value="F:zinc ion binding"/>
    <property type="evidence" value="ECO:0007669"/>
    <property type="project" value="UniProtKB-KW"/>
</dbReference>
<dbReference type="GO" id="GO:0039502">
    <property type="term" value="P:symbiont-mediated suppression of host type I interferon-mediated signaling pathway"/>
    <property type="evidence" value="ECO:0007669"/>
    <property type="project" value="UniProtKB-UniRule"/>
</dbReference>
<evidence type="ECO:0000256" key="5">
    <source>
        <dbReference type="ARBA" id="ARBA00022632"/>
    </source>
</evidence>
<evidence type="ECO:0000256" key="16">
    <source>
        <dbReference type="HAMAP-Rule" id="MF_04006"/>
    </source>
</evidence>
<evidence type="ECO:0000256" key="9">
    <source>
        <dbReference type="ARBA" id="ARBA00023015"/>
    </source>
</evidence>
<evidence type="ECO:0000256" key="6">
    <source>
        <dbReference type="ARBA" id="ARBA00022723"/>
    </source>
</evidence>
<comment type="function">
    <text evidence="16">Plays a major role in the induction and maintenance of cellular transformation. E6 associates with host UBE3A/E6-AP ubiquitin-protein ligase and modulates its activity. Protects host keratinocytes from apoptosis by mediating the degradation of host BAK1. May also inhibit host immune response.</text>
</comment>
<keyword evidence="6 16" id="KW-0479">Metal-binding</keyword>
<keyword evidence="19" id="KW-1185">Reference proteome</keyword>
<dbReference type="GO" id="GO:0003677">
    <property type="term" value="F:DNA binding"/>
    <property type="evidence" value="ECO:0007669"/>
    <property type="project" value="UniProtKB-UniRule"/>
</dbReference>
<keyword evidence="5 16" id="KW-1090">Inhibition of host innate immune response by virus</keyword>
<comment type="subcellular location">
    <subcellularLocation>
        <location evidence="16 17">Host cytoplasm</location>
    </subcellularLocation>
    <subcellularLocation>
        <location evidence="16 17">Host nucleus</location>
    </subcellularLocation>
</comment>
<dbReference type="SUPFAM" id="SSF161229">
    <property type="entry name" value="E6 C-terminal domain-like"/>
    <property type="match status" value="2"/>
</dbReference>
<comment type="subunit">
    <text evidence="16">Forms homodimers. Interacts with ubiquitin-protein ligase UBE3A/E6-AP; this interaction stimulates UBE3A ubiquitin activity. Interacts with host BAK1.</text>
</comment>
<keyword evidence="2 16" id="KW-0244">Early protein</keyword>
<dbReference type="InterPro" id="IPR038575">
    <property type="entry name" value="E6_sf"/>
</dbReference>
<evidence type="ECO:0000256" key="14">
    <source>
        <dbReference type="ARBA" id="ARBA00023280"/>
    </source>
</evidence>
<dbReference type="GO" id="GO:0042025">
    <property type="term" value="C:host cell nucleus"/>
    <property type="evidence" value="ECO:0007669"/>
    <property type="project" value="UniProtKB-SubCell"/>
</dbReference>
<name>A0A0F6RAR4_9PAPI</name>
<dbReference type="Gene3D" id="3.30.240.40">
    <property type="entry name" value="E6 early regulatory protein"/>
    <property type="match status" value="2"/>
</dbReference>
<keyword evidence="14 16" id="KW-0899">Viral immunoevasion</keyword>
<keyword evidence="11 16" id="KW-0010">Activator</keyword>
<protein>
    <recommendedName>
        <fullName evidence="16 17">Protein E6</fullName>
    </recommendedName>
</protein>
<dbReference type="RefSeq" id="YP_009507318.1">
    <property type="nucleotide sequence ID" value="NC_038526.1"/>
</dbReference>
<evidence type="ECO:0000256" key="7">
    <source>
        <dbReference type="ARBA" id="ARBA00022771"/>
    </source>
</evidence>
<keyword evidence="7 16" id="KW-0863">Zinc-finger</keyword>
<dbReference type="GO" id="GO:0039648">
    <property type="term" value="P:symbiont-mediated perturbation of host ubiquitin-like protein modification"/>
    <property type="evidence" value="ECO:0007669"/>
    <property type="project" value="UniProtKB-UniRule"/>
</dbReference>
<keyword evidence="4 16" id="KW-0945">Host-virus interaction</keyword>
<dbReference type="GO" id="GO:0006355">
    <property type="term" value="P:regulation of DNA-templated transcription"/>
    <property type="evidence" value="ECO:0007669"/>
    <property type="project" value="UniProtKB-UniRule"/>
</dbReference>